<keyword evidence="3" id="KW-0804">Transcription</keyword>
<dbReference type="Pfam" id="PF09339">
    <property type="entry name" value="HTH_IclR"/>
    <property type="match status" value="1"/>
</dbReference>
<evidence type="ECO:0000313" key="7">
    <source>
        <dbReference type="Proteomes" id="UP000523000"/>
    </source>
</evidence>
<dbReference type="PANTHER" id="PTHR30136">
    <property type="entry name" value="HELIX-TURN-HELIX TRANSCRIPTIONAL REGULATOR, ICLR FAMILY"/>
    <property type="match status" value="1"/>
</dbReference>
<evidence type="ECO:0000259" key="5">
    <source>
        <dbReference type="PROSITE" id="PS51078"/>
    </source>
</evidence>
<evidence type="ECO:0000259" key="4">
    <source>
        <dbReference type="PROSITE" id="PS51077"/>
    </source>
</evidence>
<dbReference type="GO" id="GO:0003700">
    <property type="term" value="F:DNA-binding transcription factor activity"/>
    <property type="evidence" value="ECO:0007669"/>
    <property type="project" value="TreeGrafter"/>
</dbReference>
<dbReference type="Proteomes" id="UP000523000">
    <property type="component" value="Unassembled WGS sequence"/>
</dbReference>
<feature type="domain" description="IclR-ED" evidence="5">
    <location>
        <begin position="76"/>
        <end position="243"/>
    </location>
</feature>
<dbReference type="GO" id="GO:0003677">
    <property type="term" value="F:DNA binding"/>
    <property type="evidence" value="ECO:0007669"/>
    <property type="project" value="UniProtKB-KW"/>
</dbReference>
<dbReference type="InterPro" id="IPR014757">
    <property type="entry name" value="Tscrpt_reg_IclR_C"/>
</dbReference>
<gene>
    <name evidence="6" type="ORF">E9229_002618</name>
</gene>
<keyword evidence="1" id="KW-0805">Transcription regulation</keyword>
<dbReference type="PROSITE" id="PS51077">
    <property type="entry name" value="HTH_ICLR"/>
    <property type="match status" value="1"/>
</dbReference>
<dbReference type="Gene3D" id="3.30.450.40">
    <property type="match status" value="1"/>
</dbReference>
<proteinExistence type="predicted"/>
<sequence>MTTPAPAPRAGAAHSQTLARGIRLLELLAEASTPRTIAELAADLGVHRSIAYRILRTLEDHRLVMRDESGRVQSAPGLAVLARGVQRDLQSAALPELTVLANDLQMSAFIAVWDHHDCTTLLTVEPRHGHGAVLQRPGTRHPFDQGAPGIAIQSSQTEAQWARISPGQPYREEATRARVIGYATSIDEVISGVSSVAVPLQVPGQLPAAISVVYATALNPMETAAIGQRLRAAAVAIENVLGS</sequence>
<evidence type="ECO:0000256" key="2">
    <source>
        <dbReference type="ARBA" id="ARBA00023125"/>
    </source>
</evidence>
<keyword evidence="7" id="KW-1185">Reference proteome</keyword>
<evidence type="ECO:0000313" key="6">
    <source>
        <dbReference type="EMBL" id="MBB2996427.1"/>
    </source>
</evidence>
<evidence type="ECO:0000256" key="1">
    <source>
        <dbReference type="ARBA" id="ARBA00023015"/>
    </source>
</evidence>
<dbReference type="GO" id="GO:0045892">
    <property type="term" value="P:negative regulation of DNA-templated transcription"/>
    <property type="evidence" value="ECO:0007669"/>
    <property type="project" value="TreeGrafter"/>
</dbReference>
<dbReference type="InterPro" id="IPR005471">
    <property type="entry name" value="Tscrpt_reg_IclR_N"/>
</dbReference>
<accession>A0A839QKP7</accession>
<dbReference type="PROSITE" id="PS51078">
    <property type="entry name" value="ICLR_ED"/>
    <property type="match status" value="1"/>
</dbReference>
<name>A0A839QKP7_9MICC</name>
<dbReference type="SMART" id="SM00346">
    <property type="entry name" value="HTH_ICLR"/>
    <property type="match status" value="1"/>
</dbReference>
<organism evidence="6 7">
    <name type="scientific">Paeniglutamicibacter cryotolerans</name>
    <dbReference type="NCBI Taxonomy" id="670079"/>
    <lineage>
        <taxon>Bacteria</taxon>
        <taxon>Bacillati</taxon>
        <taxon>Actinomycetota</taxon>
        <taxon>Actinomycetes</taxon>
        <taxon>Micrococcales</taxon>
        <taxon>Micrococcaceae</taxon>
        <taxon>Paeniglutamicibacter</taxon>
    </lineage>
</organism>
<dbReference type="EMBL" id="JACHVS010000001">
    <property type="protein sequence ID" value="MBB2996427.1"/>
    <property type="molecule type" value="Genomic_DNA"/>
</dbReference>
<dbReference type="Gene3D" id="1.10.10.10">
    <property type="entry name" value="Winged helix-like DNA-binding domain superfamily/Winged helix DNA-binding domain"/>
    <property type="match status" value="1"/>
</dbReference>
<dbReference type="PANTHER" id="PTHR30136:SF24">
    <property type="entry name" value="HTH-TYPE TRANSCRIPTIONAL REPRESSOR ALLR"/>
    <property type="match status" value="1"/>
</dbReference>
<evidence type="ECO:0000256" key="3">
    <source>
        <dbReference type="ARBA" id="ARBA00023163"/>
    </source>
</evidence>
<dbReference type="InterPro" id="IPR036388">
    <property type="entry name" value="WH-like_DNA-bd_sf"/>
</dbReference>
<keyword evidence="2 6" id="KW-0238">DNA-binding</keyword>
<comment type="caution">
    <text evidence="6">The sequence shown here is derived from an EMBL/GenBank/DDBJ whole genome shotgun (WGS) entry which is preliminary data.</text>
</comment>
<dbReference type="AlphaFoldDB" id="A0A839QKP7"/>
<dbReference type="InterPro" id="IPR029016">
    <property type="entry name" value="GAF-like_dom_sf"/>
</dbReference>
<dbReference type="InterPro" id="IPR036390">
    <property type="entry name" value="WH_DNA-bd_sf"/>
</dbReference>
<reference evidence="6 7" key="1">
    <citation type="submission" date="2020-08" db="EMBL/GenBank/DDBJ databases">
        <title>Sequencing the genomes of 1000 actinobacteria strains.</title>
        <authorList>
            <person name="Klenk H.-P."/>
        </authorList>
    </citation>
    <scope>NUCLEOTIDE SEQUENCE [LARGE SCALE GENOMIC DNA]</scope>
    <source>
        <strain evidence="6 7">DSM 22826</strain>
    </source>
</reference>
<protein>
    <submittedName>
        <fullName evidence="6">DNA-binding IclR family transcriptional regulator</fullName>
    </submittedName>
</protein>
<dbReference type="InterPro" id="IPR050707">
    <property type="entry name" value="HTH_MetabolicPath_Reg"/>
</dbReference>
<dbReference type="SUPFAM" id="SSF46785">
    <property type="entry name" value="Winged helix' DNA-binding domain"/>
    <property type="match status" value="1"/>
</dbReference>
<feature type="domain" description="HTH iclR-type" evidence="4">
    <location>
        <begin position="15"/>
        <end position="76"/>
    </location>
</feature>
<dbReference type="RefSeq" id="WP_183511702.1">
    <property type="nucleotide sequence ID" value="NZ_BAABGK010000012.1"/>
</dbReference>
<dbReference type="SUPFAM" id="SSF55781">
    <property type="entry name" value="GAF domain-like"/>
    <property type="match status" value="1"/>
</dbReference>